<keyword evidence="2" id="KW-0808">Transferase</keyword>
<keyword evidence="1" id="KW-0812">Transmembrane</keyword>
<sequence length="166" mass="18473">MGGYFISKTNRDVSNVDRMQRGIALSITFLIIGGFLYFTPSYTGSMIISYSLAVFFLLIGITGLGLELNKLGGQTDKLGFDELGIGLGIGIIWAIIYYYLPVWWINLITIFLLFLSVYAITAGIIKILRILFLSKRNILVKLPIVIIQFVAFIAAIVTILDILNLI</sequence>
<dbReference type="EMBL" id="JACHHJ010000002">
    <property type="protein sequence ID" value="MBB6449748.1"/>
    <property type="molecule type" value="Genomic_DNA"/>
</dbReference>
<feature type="transmembrane region" description="Helical" evidence="1">
    <location>
        <begin position="140"/>
        <end position="163"/>
    </location>
</feature>
<dbReference type="RefSeq" id="WP_184403711.1">
    <property type="nucleotide sequence ID" value="NZ_JACHHJ010000002.1"/>
</dbReference>
<evidence type="ECO:0000313" key="2">
    <source>
        <dbReference type="EMBL" id="MBB6449748.1"/>
    </source>
</evidence>
<feature type="transmembrane region" description="Helical" evidence="1">
    <location>
        <begin position="46"/>
        <end position="66"/>
    </location>
</feature>
<comment type="caution">
    <text evidence="2">The sequence shown here is derived from an EMBL/GenBank/DDBJ whole genome shotgun (WGS) entry which is preliminary data.</text>
</comment>
<dbReference type="Proteomes" id="UP000568839">
    <property type="component" value="Unassembled WGS sequence"/>
</dbReference>
<feature type="transmembrane region" description="Helical" evidence="1">
    <location>
        <begin position="105"/>
        <end position="128"/>
    </location>
</feature>
<keyword evidence="1" id="KW-0472">Membrane</keyword>
<gene>
    <name evidence="2" type="ORF">HNR44_001726</name>
</gene>
<dbReference type="AlphaFoldDB" id="A0A841Q1I2"/>
<name>A0A841Q1I2_9BACL</name>
<organism evidence="2 3">
    <name type="scientific">Geomicrobium halophilum</name>
    <dbReference type="NCBI Taxonomy" id="549000"/>
    <lineage>
        <taxon>Bacteria</taxon>
        <taxon>Bacillati</taxon>
        <taxon>Bacillota</taxon>
        <taxon>Bacilli</taxon>
        <taxon>Bacillales</taxon>
        <taxon>Geomicrobium</taxon>
    </lineage>
</organism>
<feature type="transmembrane region" description="Helical" evidence="1">
    <location>
        <begin position="78"/>
        <end position="99"/>
    </location>
</feature>
<reference evidence="2 3" key="1">
    <citation type="submission" date="2020-08" db="EMBL/GenBank/DDBJ databases">
        <title>Genomic Encyclopedia of Type Strains, Phase IV (KMG-IV): sequencing the most valuable type-strain genomes for metagenomic binning, comparative biology and taxonomic classification.</title>
        <authorList>
            <person name="Goeker M."/>
        </authorList>
    </citation>
    <scope>NUCLEOTIDE SEQUENCE [LARGE SCALE GENOMIC DNA]</scope>
    <source>
        <strain evidence="2 3">DSM 21769</strain>
    </source>
</reference>
<keyword evidence="1" id="KW-1133">Transmembrane helix</keyword>
<feature type="transmembrane region" description="Helical" evidence="1">
    <location>
        <begin position="21"/>
        <end position="40"/>
    </location>
</feature>
<evidence type="ECO:0000256" key="1">
    <source>
        <dbReference type="SAM" id="Phobius"/>
    </source>
</evidence>
<keyword evidence="3" id="KW-1185">Reference proteome</keyword>
<proteinExistence type="predicted"/>
<evidence type="ECO:0000313" key="3">
    <source>
        <dbReference type="Proteomes" id="UP000568839"/>
    </source>
</evidence>
<dbReference type="GO" id="GO:0016740">
    <property type="term" value="F:transferase activity"/>
    <property type="evidence" value="ECO:0007669"/>
    <property type="project" value="UniProtKB-KW"/>
</dbReference>
<protein>
    <submittedName>
        <fullName evidence="2">Cellulose synthase/poly-beta-1,6-N-acetylglucosamine synthase-like glycosyltransferase</fullName>
    </submittedName>
</protein>
<accession>A0A841Q1I2</accession>